<dbReference type="Gramene" id="TraesCAD_scaffold_178386_01G000100.1">
    <property type="protein sequence ID" value="TraesCAD_scaffold_178386_01G000100.1"/>
    <property type="gene ID" value="TraesCAD_scaffold_178386_01G000100"/>
</dbReference>
<sequence length="119" mass="12733">MRSLQAVLVAVLVLLAVAATTDAAWAPIPDRDLNGMVVQQAGRFAVLVHDITRRTTLVFVKVERGEMERPAGGGLGTNYRLVVTAARAPGGSRGQYECVVWGVPGSRTSTWKLLGFKAL</sequence>
<dbReference type="AlphaFoldDB" id="A0A3B6HP85"/>
<dbReference type="SMR" id="A0A3B6HP85"/>
<dbReference type="Gramene" id="TraesPARA_EIv1.0_1303500.1">
    <property type="protein sequence ID" value="TraesPARA_EIv1.0_1303500.1.CDS1"/>
    <property type="gene ID" value="TraesPARA_EIv1.0_1303500"/>
</dbReference>
<dbReference type="InterPro" id="IPR046350">
    <property type="entry name" value="Cystatin_sf"/>
</dbReference>
<dbReference type="Gramene" id="TraesRN4A0100027200.1">
    <property type="protein sequence ID" value="TraesRN4A0100027200.1"/>
    <property type="gene ID" value="TraesRN4A0100027200"/>
</dbReference>
<dbReference type="Gramene" id="TraesCS4A03G0025400.1">
    <property type="protein sequence ID" value="TraesCS4A03G0025400.1.CDS1"/>
    <property type="gene ID" value="TraesCS4A03G0025400"/>
</dbReference>
<evidence type="ECO:0000259" key="6">
    <source>
        <dbReference type="Pfam" id="PF16845"/>
    </source>
</evidence>
<dbReference type="Gramene" id="TraesLDM4A03G02007470.1">
    <property type="protein sequence ID" value="TraesLDM4A03G02007470.1.CDS1"/>
    <property type="gene ID" value="TraesLDM4A03G02007470"/>
</dbReference>
<keyword evidence="2" id="KW-0646">Protease inhibitor</keyword>
<dbReference type="Gramene" id="TraesJAG4A03G02015760.1">
    <property type="protein sequence ID" value="TraesJAG4A03G02015760.1.CDS1"/>
    <property type="gene ID" value="TraesJAG4A03G02015760"/>
</dbReference>
<dbReference type="GO" id="GO:0004869">
    <property type="term" value="F:cysteine-type endopeptidase inhibitor activity"/>
    <property type="evidence" value="ECO:0007669"/>
    <property type="project" value="UniProtKB-KW"/>
</dbReference>
<dbReference type="OrthoDB" id="663320at2759"/>
<evidence type="ECO:0000256" key="4">
    <source>
        <dbReference type="ARBA" id="ARBA00022821"/>
    </source>
</evidence>
<dbReference type="Gramene" id="TraesSYM4A03G02034220.1">
    <property type="protein sequence ID" value="TraesSYM4A03G02034220.1.CDS1"/>
    <property type="gene ID" value="TraesSYM4A03G02034220"/>
</dbReference>
<dbReference type="EnsemblPlants" id="TraesCS4A02G015100.1">
    <property type="protein sequence ID" value="TraesCS4A02G015100.1.cds1"/>
    <property type="gene ID" value="TraesCS4A02G015100"/>
</dbReference>
<evidence type="ECO:0000256" key="3">
    <source>
        <dbReference type="ARBA" id="ARBA00022704"/>
    </source>
</evidence>
<reference evidence="7" key="2">
    <citation type="submission" date="2018-10" db="UniProtKB">
        <authorList>
            <consortium name="EnsemblPlants"/>
        </authorList>
    </citation>
    <scope>IDENTIFICATION</scope>
</reference>
<dbReference type="PANTHER" id="PTHR47116">
    <property type="entry name" value="PHLOEM FILAMENT PROTEIN"/>
    <property type="match status" value="1"/>
</dbReference>
<dbReference type="Pfam" id="PF16845">
    <property type="entry name" value="SQAPI"/>
    <property type="match status" value="1"/>
</dbReference>
<dbReference type="SUPFAM" id="SSF54403">
    <property type="entry name" value="Cystatin/monellin"/>
    <property type="match status" value="1"/>
</dbReference>
<protein>
    <submittedName>
        <fullName evidence="7">Cysteine proteinase inhibitor</fullName>
    </submittedName>
</protein>
<keyword evidence="8" id="KW-1185">Reference proteome</keyword>
<feature type="domain" description="Cystatin" evidence="6">
    <location>
        <begin position="32"/>
        <end position="106"/>
    </location>
</feature>
<dbReference type="RefSeq" id="XP_044360058.1">
    <property type="nucleotide sequence ID" value="XM_044504123.1"/>
</dbReference>
<dbReference type="InterPro" id="IPR000010">
    <property type="entry name" value="Cystatin_dom"/>
</dbReference>
<keyword evidence="3" id="KW-0789">Thiol protease inhibitor</keyword>
<name>A0A3B6HP85_WHEAT</name>
<keyword evidence="4" id="KW-0611">Plant defense</keyword>
<dbReference type="Gramene" id="TraesROB_scaffold_148511_01G000100.1">
    <property type="protein sequence ID" value="TraesROB_scaffold_148511_01G000100.1"/>
    <property type="gene ID" value="TraesROB_scaffold_148511_01G000100"/>
</dbReference>
<feature type="chain" id="PRO_5043174851" evidence="5">
    <location>
        <begin position="24"/>
        <end position="119"/>
    </location>
</feature>
<comment type="similarity">
    <text evidence="1">Belongs to the cystatin family. Phytocystatin subfamily.</text>
</comment>
<dbReference type="Gramene" id="TraesJUL4A03G02027360.1">
    <property type="protein sequence ID" value="TraesJUL4A03G02027360.1.CDS1"/>
    <property type="gene ID" value="TraesJUL4A03G02027360"/>
</dbReference>
<organism evidence="7">
    <name type="scientific">Triticum aestivum</name>
    <name type="common">Wheat</name>
    <dbReference type="NCBI Taxonomy" id="4565"/>
    <lineage>
        <taxon>Eukaryota</taxon>
        <taxon>Viridiplantae</taxon>
        <taxon>Streptophyta</taxon>
        <taxon>Embryophyta</taxon>
        <taxon>Tracheophyta</taxon>
        <taxon>Spermatophyta</taxon>
        <taxon>Magnoliopsida</taxon>
        <taxon>Liliopsida</taxon>
        <taxon>Poales</taxon>
        <taxon>Poaceae</taxon>
        <taxon>BOP clade</taxon>
        <taxon>Pooideae</taxon>
        <taxon>Triticodae</taxon>
        <taxon>Triticeae</taxon>
        <taxon>Triticinae</taxon>
        <taxon>Triticum</taxon>
    </lineage>
</organism>
<dbReference type="Gramene" id="TraesARI4A03G02044190.1">
    <property type="protein sequence ID" value="TraesARI4A03G02044190.1.CDS1"/>
    <property type="gene ID" value="TraesARI4A03G02044190"/>
</dbReference>
<dbReference type="OMA" id="ATTWELR"/>
<gene>
    <name evidence="7" type="primary">LOC123081563</name>
</gene>
<dbReference type="Gene3D" id="3.10.450.10">
    <property type="match status" value="1"/>
</dbReference>
<dbReference type="InterPro" id="IPR027214">
    <property type="entry name" value="Cystatin"/>
</dbReference>
<evidence type="ECO:0000256" key="1">
    <source>
        <dbReference type="ARBA" id="ARBA00007233"/>
    </source>
</evidence>
<dbReference type="STRING" id="4565.A0A3B6HP85"/>
<dbReference type="Proteomes" id="UP000019116">
    <property type="component" value="Chromosome 4A"/>
</dbReference>
<dbReference type="Gramene" id="TraesWEE_scaffold_154133_01G000100.1">
    <property type="protein sequence ID" value="TraesWEE_scaffold_154133_01G000100.1"/>
    <property type="gene ID" value="TraesWEE_scaffold_154133_01G000100"/>
</dbReference>
<dbReference type="Gramene" id="TraesMAC4A03G02008200.1">
    <property type="protein sequence ID" value="TraesMAC4A03G02008200.1.CDS1"/>
    <property type="gene ID" value="TraesMAC4A03G02008200"/>
</dbReference>
<evidence type="ECO:0000313" key="8">
    <source>
        <dbReference type="Proteomes" id="UP000019116"/>
    </source>
</evidence>
<dbReference type="Gramene" id="TraesCLE_scaffold_215140_01G000100.1">
    <property type="protein sequence ID" value="TraesCLE_scaffold_215140_01G000100.1"/>
    <property type="gene ID" value="TraesCLE_scaffold_215140_01G000100"/>
</dbReference>
<dbReference type="GO" id="GO:0006952">
    <property type="term" value="P:defense response"/>
    <property type="evidence" value="ECO:0007669"/>
    <property type="project" value="UniProtKB-KW"/>
</dbReference>
<evidence type="ECO:0000256" key="2">
    <source>
        <dbReference type="ARBA" id="ARBA00022690"/>
    </source>
</evidence>
<evidence type="ECO:0000256" key="5">
    <source>
        <dbReference type="SAM" id="SignalP"/>
    </source>
</evidence>
<dbReference type="GeneID" id="123081563"/>
<dbReference type="Gramene" id="TraesNOR4A03G02035570.1">
    <property type="protein sequence ID" value="TraesNOR4A03G02035570.1.CDS1"/>
    <property type="gene ID" value="TraesNOR4A03G02035570"/>
</dbReference>
<reference evidence="7" key="1">
    <citation type="submission" date="2018-08" db="EMBL/GenBank/DDBJ databases">
        <authorList>
            <person name="Rossello M."/>
        </authorList>
    </citation>
    <scope>NUCLEOTIDE SEQUENCE [LARGE SCALE GENOMIC DNA]</scope>
    <source>
        <strain evidence="7">cv. Chinese Spring</strain>
    </source>
</reference>
<dbReference type="Gramene" id="TraesLAC4A03G01962300.1">
    <property type="protein sequence ID" value="TraesLAC4A03G01962300.1.CDS1"/>
    <property type="gene ID" value="TraesLAC4A03G01962300"/>
</dbReference>
<dbReference type="Gramene" id="TraesCS4A02G015100.1">
    <property type="protein sequence ID" value="TraesCS4A02G015100.1.cds1"/>
    <property type="gene ID" value="TraesCS4A02G015100"/>
</dbReference>
<feature type="signal peptide" evidence="5">
    <location>
        <begin position="1"/>
        <end position="23"/>
    </location>
</feature>
<proteinExistence type="inferred from homology"/>
<keyword evidence="5" id="KW-0732">Signal</keyword>
<accession>A0A3B6HP85</accession>
<evidence type="ECO:0000313" key="7">
    <source>
        <dbReference type="EnsemblPlants" id="TraesCS4A02G015100.1.cds1"/>
    </source>
</evidence>
<dbReference type="Gramene" id="TraesSTA4A03G02004580.1">
    <property type="protein sequence ID" value="TraesSTA4A03G02004580.1.CDS1"/>
    <property type="gene ID" value="TraesSTA4A03G02004580"/>
</dbReference>